<accession>A0A0W0YKW4</accession>
<sequence>MPVQTKIIDSVNIVLSKNDTPVTLNEGGVCGGLASLFIRYSLEGRKQEFFRLSKKLAHLPQNYQIGQDSFLDKFIYEIEIEFNRFIYSKGQYYQGDMENSVFINKKPIRKEFSLGLVTNENNWSKILEQIKNEGRACYVRSHNHAIAIAFVDNQYEIYDPNYDEDSDDAPNADATNTRRFKTAQEAIREMEAQFGYPDTGDTGLGIIVYAHPDEKRPAVYPDKNRLHQSYLNSAADFQRQIGIQQKGNTFDSLFFATSINDRETIQHHQQKNALKDCRSLMFMEANNDIVFACYSKESDLAKKRNLYHQALYAGNVSLFRLMIADYQNNHVVSAEQKQEFKKTLQSDVSLSWAAESKNPECILEVLKLYKQYGISLHSMKPTEMISIIEHLTKSGDVGSLSAFVQEAGTLSEAVVLAGLRTAIKHDKNRALTFWRQVSERQTTSKDSLFSNELIKTISLLNFEQLINSGFSVAPSLFAATLKRNRKEFFELSLKSNPASHWHDFVARMKSNTFEHPIELLAQDEGISPLQVLISYQRNDLIKANWTDSVSREAGTEALLFACECGNKEMARFLTQKGFKLTTSVLVDGVKNALKNNDHNKLEAFLSTAIDYPQFFNKANKSLIDDLIRIGQFEFISAAWNAYSRQNGKPLGKDILTPDKLLWTAIILNNKNLYEYIVTKEPEAVLKTLHALIYAGDPQYYIHAIRLSQSLSSDIMYQFIRAEVSEYESALFNRVRGEDDSADKEFRYTAKRMIQPLCNILIYAIENHYFDFAESLKTQVNLSFDELYDLFVRASQTKNTKTIQFLLEQYPYLSTNKGVYLKLAKEKHYDLLATLLREARMLPEHVYMHLLKEAVKAHYEELIVQLSDHINAAYKVNGSPLYEALTGADTQGAVLLLKHGAEIHTYPLTDMLFSLAIQQHDTTLLHSAFARPEILTHFQSFYPERLHSILNKCSPEAALYLYQQVSLDKEQAQTDDFFTEFLNHAIATDDVRLFSNLQNNPHFARLDKKDLFQQACTMHAPAIVNELLKSPLKFSDKKSLYAQLDQLFEVTANNSAQDAHSIYNTVYEKALNRLYEFVLANRYRPFAALFKSINDLIEDPGLSPLQKNRLIKRAIVDGDEERLNALLLQLETRPELNEESIALFAANSEKPLLINMLLHHFKLEDVIAKAVEVENWAAVAGLLKGRQKDELNPQLLGQLKAHDNEILLALEQHARGQLESDPRHQLNDLLIAENNLALSVVLTDKQDALQNTIMLIQGLMEERKIGLKDVVYRFDLYNEIVKATKVMEELQPRIEKLFEQRNNLSGLMNNEQNRNELRDIKKLMENNQLVPGYFDERDFLDEAFTALDAFDKSADQQSRLAEQQRQAELQRQQLEQQRQAELQRLQTEQQQAELHLRQAEAKHKKPSSPFQGLIEVVTAYSALRKKEEHTRFWIPLFQYTKTDKRKAVKHFIGSILNPKQIINGYDRAVLNNGRLHQLIQNYIDDNKDEIQVYFNREQPVTTVGQLIDAFNQQNPMDKLIHLLENYSKERAKKEEIYHLSWFPQYTKTEKQNAVSHLLKKLQGEDAEVTKYDRGALNQGSLGKMVNEFIRNSHQSLEKHLNADRIKNLDDLIAACEKNQSKLALGK</sequence>
<organism evidence="2 3">
    <name type="scientific">Legionella shakespearei DSM 23087</name>
    <dbReference type="NCBI Taxonomy" id="1122169"/>
    <lineage>
        <taxon>Bacteria</taxon>
        <taxon>Pseudomonadati</taxon>
        <taxon>Pseudomonadota</taxon>
        <taxon>Gammaproteobacteria</taxon>
        <taxon>Legionellales</taxon>
        <taxon>Legionellaceae</taxon>
        <taxon>Legionella</taxon>
    </lineage>
</organism>
<keyword evidence="3" id="KW-1185">Reference proteome</keyword>
<dbReference type="OrthoDB" id="5647295at2"/>
<reference evidence="2 3" key="1">
    <citation type="submission" date="2015-11" db="EMBL/GenBank/DDBJ databases">
        <title>Genomic analysis of 38 Legionella species identifies large and diverse effector repertoires.</title>
        <authorList>
            <person name="Burstein D."/>
            <person name="Amaro F."/>
            <person name="Zusman T."/>
            <person name="Lifshitz Z."/>
            <person name="Cohen O."/>
            <person name="Gilbert J.A."/>
            <person name="Pupko T."/>
            <person name="Shuman H.A."/>
            <person name="Segal G."/>
        </authorList>
    </citation>
    <scope>NUCLEOTIDE SEQUENCE [LARGE SCALE GENOMIC DNA]</scope>
    <source>
        <strain evidence="2 3">ATCC 49655</strain>
    </source>
</reference>
<dbReference type="PATRIC" id="fig|1122169.6.peg.2723"/>
<proteinExistence type="predicted"/>
<gene>
    <name evidence="2" type="ORF">Lsha_2374</name>
</gene>
<dbReference type="InterPro" id="IPR036770">
    <property type="entry name" value="Ankyrin_rpt-contain_sf"/>
</dbReference>
<keyword evidence="1" id="KW-0175">Coiled coil</keyword>
<comment type="caution">
    <text evidence="2">The sequence shown here is derived from an EMBL/GenBank/DDBJ whole genome shotgun (WGS) entry which is preliminary data.</text>
</comment>
<protein>
    <submittedName>
        <fullName evidence="2">Ankyrin repeat-containing protein</fullName>
    </submittedName>
</protein>
<evidence type="ECO:0000256" key="1">
    <source>
        <dbReference type="SAM" id="Coils"/>
    </source>
</evidence>
<dbReference type="SUPFAM" id="SSF48403">
    <property type="entry name" value="Ankyrin repeat"/>
    <property type="match status" value="1"/>
</dbReference>
<feature type="coiled-coil region" evidence="1">
    <location>
        <begin position="1352"/>
        <end position="1401"/>
    </location>
</feature>
<dbReference type="STRING" id="1122169.Lsha_2374"/>
<dbReference type="EMBL" id="LNYW01000066">
    <property type="protein sequence ID" value="KTD57533.1"/>
    <property type="molecule type" value="Genomic_DNA"/>
</dbReference>
<dbReference type="eggNOG" id="COG0666">
    <property type="taxonomic scope" value="Bacteria"/>
</dbReference>
<evidence type="ECO:0000313" key="2">
    <source>
        <dbReference type="EMBL" id="KTD57533.1"/>
    </source>
</evidence>
<dbReference type="Proteomes" id="UP000054600">
    <property type="component" value="Unassembled WGS sequence"/>
</dbReference>
<dbReference type="RefSeq" id="WP_018576102.1">
    <property type="nucleotide sequence ID" value="NZ_KB892382.1"/>
</dbReference>
<feature type="coiled-coil region" evidence="1">
    <location>
        <begin position="1293"/>
        <end position="1326"/>
    </location>
</feature>
<name>A0A0W0YKW4_9GAMM</name>
<evidence type="ECO:0000313" key="3">
    <source>
        <dbReference type="Proteomes" id="UP000054600"/>
    </source>
</evidence>